<protein>
    <submittedName>
        <fullName evidence="2">Zinc metallopeptidase</fullName>
    </submittedName>
</protein>
<name>A0ABU8NTE6_9SPHI</name>
<reference evidence="2 3" key="1">
    <citation type="submission" date="2024-03" db="EMBL/GenBank/DDBJ databases">
        <title>Sequence of Lycoming College Course Isolates.</title>
        <authorList>
            <person name="Plotts O."/>
            <person name="Newman J."/>
        </authorList>
    </citation>
    <scope>NUCLEOTIDE SEQUENCE [LARGE SCALE GENOMIC DNA]</scope>
    <source>
        <strain evidence="2 3">CJB-3</strain>
    </source>
</reference>
<dbReference type="Pfam" id="PF04298">
    <property type="entry name" value="Zn_peptidase_2"/>
    <property type="match status" value="1"/>
</dbReference>
<organism evidence="2 3">
    <name type="scientific">Pedobacter panaciterrae</name>
    <dbReference type="NCBI Taxonomy" id="363849"/>
    <lineage>
        <taxon>Bacteria</taxon>
        <taxon>Pseudomonadati</taxon>
        <taxon>Bacteroidota</taxon>
        <taxon>Sphingobacteriia</taxon>
        <taxon>Sphingobacteriales</taxon>
        <taxon>Sphingobacteriaceae</taxon>
        <taxon>Pedobacter</taxon>
    </lineage>
</organism>
<accession>A0ABU8NTE6</accession>
<keyword evidence="1" id="KW-0812">Transmembrane</keyword>
<sequence length="232" mass="25442">MGLMGYYLIAGIMFVVGLIVSNRLKSKFKEYSEIGLANGMSGREIAEKMLSDNGIHDVRVISTPGHLSDHYNPEDKTVNLSPDVFEGRSISAAAVATHECGHAVQHATAYSMLTFRSAIVPLVNISTQLSQWVILAGLGFLIGRANPTILLVGIILFAITTVFTIITLPVEYDASNRALKWLENSHITTPYEHDKAADALKWAARTYVVAAISSIATLLYYILLFVNSRDRN</sequence>
<keyword evidence="1" id="KW-0472">Membrane</keyword>
<keyword evidence="1" id="KW-1133">Transmembrane helix</keyword>
<dbReference type="Proteomes" id="UP001378956">
    <property type="component" value="Unassembled WGS sequence"/>
</dbReference>
<dbReference type="EMBL" id="JBBEUB010000013">
    <property type="protein sequence ID" value="MEJ2905535.1"/>
    <property type="molecule type" value="Genomic_DNA"/>
</dbReference>
<evidence type="ECO:0000313" key="2">
    <source>
        <dbReference type="EMBL" id="MEJ2905535.1"/>
    </source>
</evidence>
<dbReference type="PANTHER" id="PTHR36434">
    <property type="entry name" value="MEMBRANE PROTEASE YUGP-RELATED"/>
    <property type="match status" value="1"/>
</dbReference>
<feature type="transmembrane region" description="Helical" evidence="1">
    <location>
        <begin position="207"/>
        <end position="226"/>
    </location>
</feature>
<feature type="transmembrane region" description="Helical" evidence="1">
    <location>
        <begin position="6"/>
        <end position="24"/>
    </location>
</feature>
<evidence type="ECO:0000256" key="1">
    <source>
        <dbReference type="SAM" id="Phobius"/>
    </source>
</evidence>
<keyword evidence="3" id="KW-1185">Reference proteome</keyword>
<comment type="caution">
    <text evidence="2">The sequence shown here is derived from an EMBL/GenBank/DDBJ whole genome shotgun (WGS) entry which is preliminary data.</text>
</comment>
<dbReference type="RefSeq" id="WP_288882806.1">
    <property type="nucleotide sequence ID" value="NZ_CBFGNQ010000029.1"/>
</dbReference>
<dbReference type="InterPro" id="IPR007395">
    <property type="entry name" value="Zn_peptidase_2"/>
</dbReference>
<gene>
    <name evidence="2" type="ORF">WAE58_24035</name>
</gene>
<dbReference type="PANTHER" id="PTHR36434:SF1">
    <property type="entry name" value="MEMBRANE PROTEASE YUGP-RELATED"/>
    <property type="match status" value="1"/>
</dbReference>
<evidence type="ECO:0000313" key="3">
    <source>
        <dbReference type="Proteomes" id="UP001378956"/>
    </source>
</evidence>
<feature type="transmembrane region" description="Helical" evidence="1">
    <location>
        <begin position="148"/>
        <end position="170"/>
    </location>
</feature>
<proteinExistence type="predicted"/>